<dbReference type="PANTHER" id="PTHR22911">
    <property type="entry name" value="ACYL-MALONYL CONDENSING ENZYME-RELATED"/>
    <property type="match status" value="1"/>
</dbReference>
<evidence type="ECO:0000256" key="1">
    <source>
        <dbReference type="ARBA" id="ARBA00004141"/>
    </source>
</evidence>
<feature type="transmembrane region" description="Helical" evidence="5">
    <location>
        <begin position="118"/>
        <end position="135"/>
    </location>
</feature>
<evidence type="ECO:0000256" key="3">
    <source>
        <dbReference type="ARBA" id="ARBA00022989"/>
    </source>
</evidence>
<feature type="domain" description="EamA" evidence="6">
    <location>
        <begin position="3"/>
        <end position="131"/>
    </location>
</feature>
<dbReference type="SUPFAM" id="SSF103481">
    <property type="entry name" value="Multidrug resistance efflux transporter EmrE"/>
    <property type="match status" value="2"/>
</dbReference>
<keyword evidence="2 5" id="KW-0812">Transmembrane</keyword>
<feature type="transmembrane region" description="Helical" evidence="5">
    <location>
        <begin position="86"/>
        <end position="106"/>
    </location>
</feature>
<dbReference type="PANTHER" id="PTHR22911:SF6">
    <property type="entry name" value="SOLUTE CARRIER FAMILY 35 MEMBER G1"/>
    <property type="match status" value="1"/>
</dbReference>
<dbReference type="EMBL" id="SGXC01000003">
    <property type="protein sequence ID" value="RZS78577.1"/>
    <property type="molecule type" value="Genomic_DNA"/>
</dbReference>
<comment type="subcellular location">
    <subcellularLocation>
        <location evidence="1">Membrane</location>
        <topology evidence="1">Multi-pass membrane protein</topology>
    </subcellularLocation>
</comment>
<evidence type="ECO:0000313" key="7">
    <source>
        <dbReference type="EMBL" id="RZS78577.1"/>
    </source>
</evidence>
<feature type="domain" description="EamA" evidence="6">
    <location>
        <begin position="141"/>
        <end position="270"/>
    </location>
</feature>
<feature type="transmembrane region" description="Helical" evidence="5">
    <location>
        <begin position="141"/>
        <end position="161"/>
    </location>
</feature>
<dbReference type="Proteomes" id="UP000292445">
    <property type="component" value="Unassembled WGS sequence"/>
</dbReference>
<gene>
    <name evidence="7" type="ORF">EV675_5232</name>
</gene>
<organism evidence="7 8">
    <name type="scientific">Pigmentiphaga kullae</name>
    <dbReference type="NCBI Taxonomy" id="151784"/>
    <lineage>
        <taxon>Bacteria</taxon>
        <taxon>Pseudomonadati</taxon>
        <taxon>Pseudomonadota</taxon>
        <taxon>Betaproteobacteria</taxon>
        <taxon>Burkholderiales</taxon>
        <taxon>Alcaligenaceae</taxon>
        <taxon>Pigmentiphaga</taxon>
    </lineage>
</organism>
<keyword evidence="4 5" id="KW-0472">Membrane</keyword>
<evidence type="ECO:0000256" key="4">
    <source>
        <dbReference type="ARBA" id="ARBA00023136"/>
    </source>
</evidence>
<dbReference type="InterPro" id="IPR037185">
    <property type="entry name" value="EmrE-like"/>
</dbReference>
<feature type="transmembrane region" description="Helical" evidence="5">
    <location>
        <begin position="229"/>
        <end position="250"/>
    </location>
</feature>
<reference evidence="7 8" key="1">
    <citation type="submission" date="2019-02" db="EMBL/GenBank/DDBJ databases">
        <title>Genomic Encyclopedia of Type Strains, Phase IV (KMG-IV): sequencing the most valuable type-strain genomes for metagenomic binning, comparative biology and taxonomic classification.</title>
        <authorList>
            <person name="Goeker M."/>
        </authorList>
    </citation>
    <scope>NUCLEOTIDE SEQUENCE [LARGE SCALE GENOMIC DNA]</scope>
    <source>
        <strain evidence="7 8">K24</strain>
    </source>
</reference>
<evidence type="ECO:0000256" key="5">
    <source>
        <dbReference type="SAM" id="Phobius"/>
    </source>
</evidence>
<name>A0A4Q7N995_9BURK</name>
<proteinExistence type="predicted"/>
<evidence type="ECO:0000259" key="6">
    <source>
        <dbReference type="Pfam" id="PF00892"/>
    </source>
</evidence>
<evidence type="ECO:0000256" key="2">
    <source>
        <dbReference type="ARBA" id="ARBA00022692"/>
    </source>
</evidence>
<feature type="transmembrane region" description="Helical" evidence="5">
    <location>
        <begin position="33"/>
        <end position="50"/>
    </location>
</feature>
<feature type="transmembrane region" description="Helical" evidence="5">
    <location>
        <begin position="199"/>
        <end position="217"/>
    </location>
</feature>
<evidence type="ECO:0000313" key="8">
    <source>
        <dbReference type="Proteomes" id="UP000292445"/>
    </source>
</evidence>
<accession>A0A4Q7N995</accession>
<dbReference type="AlphaFoldDB" id="A0A4Q7N995"/>
<keyword evidence="8" id="KW-1185">Reference proteome</keyword>
<protein>
    <submittedName>
        <fullName evidence="7">S-adenosylmethionine uptake transporter</fullName>
    </submittedName>
</protein>
<dbReference type="InterPro" id="IPR000620">
    <property type="entry name" value="EamA_dom"/>
</dbReference>
<sequence length="283" mass="30819">MQALWMLFASLMFAIMAMFVKFASEEASLGQIILFRGLPTAAGILAWAWATRRVVIPPTWRLHIMRNVAGVGSIWLSFFAMGRLPLATAITLNYTSPLFIAGWMIWRQHDLTDRLRTLAVVIGFIGVIAILRPTLDHSQWLAALLGLAAGSLTAIAVMQVRSLGQSGEPEWRIVLFFALSSCLTGGVATSVTGWQPPSLYGWFTLLGVGISGLLGQFAMTRAFSRGSAALSSVLQYSTIPFSVLLGFLFWDDHPDMLGWAGMVLIAAAGLVSTWRTLALARRA</sequence>
<comment type="caution">
    <text evidence="7">The sequence shown here is derived from an EMBL/GenBank/DDBJ whole genome shotgun (WGS) entry which is preliminary data.</text>
</comment>
<keyword evidence="3 5" id="KW-1133">Transmembrane helix</keyword>
<dbReference type="GO" id="GO:0016020">
    <property type="term" value="C:membrane"/>
    <property type="evidence" value="ECO:0007669"/>
    <property type="project" value="UniProtKB-SubCell"/>
</dbReference>
<dbReference type="Pfam" id="PF00892">
    <property type="entry name" value="EamA"/>
    <property type="match status" value="2"/>
</dbReference>
<feature type="transmembrane region" description="Helical" evidence="5">
    <location>
        <begin position="256"/>
        <end position="277"/>
    </location>
</feature>
<feature type="transmembrane region" description="Helical" evidence="5">
    <location>
        <begin position="173"/>
        <end position="193"/>
    </location>
</feature>
<dbReference type="OrthoDB" id="8524934at2"/>